<reference evidence="1" key="1">
    <citation type="submission" date="2023-06" db="EMBL/GenBank/DDBJ databases">
        <title>Draft genome sequence of Nocardioides sp. SOB77.</title>
        <authorList>
            <person name="Zhang G."/>
        </authorList>
    </citation>
    <scope>NUCLEOTIDE SEQUENCE</scope>
    <source>
        <strain evidence="1">SOB77</strain>
    </source>
</reference>
<evidence type="ECO:0000313" key="2">
    <source>
        <dbReference type="Proteomes" id="UP001168620"/>
    </source>
</evidence>
<dbReference type="Proteomes" id="UP001168620">
    <property type="component" value="Unassembled WGS sequence"/>
</dbReference>
<gene>
    <name evidence="1" type="ORF">QWY28_21815</name>
</gene>
<evidence type="ECO:0000313" key="1">
    <source>
        <dbReference type="EMBL" id="MDN4175614.1"/>
    </source>
</evidence>
<dbReference type="EMBL" id="JAUHJQ010000017">
    <property type="protein sequence ID" value="MDN4175614.1"/>
    <property type="molecule type" value="Genomic_DNA"/>
</dbReference>
<name>A0ABT8FM51_9ACTN</name>
<sequence length="44" mass="5140">MQRSVEAQALMRARRCGWLTERAADRLAAYVVRMSMWELWPDAG</sequence>
<protein>
    <submittedName>
        <fullName evidence="1">Uncharacterized protein</fullName>
    </submittedName>
</protein>
<accession>A0ABT8FM51</accession>
<organism evidence="1 2">
    <name type="scientific">Nocardioides oceani</name>
    <dbReference type="NCBI Taxonomy" id="3058369"/>
    <lineage>
        <taxon>Bacteria</taxon>
        <taxon>Bacillati</taxon>
        <taxon>Actinomycetota</taxon>
        <taxon>Actinomycetes</taxon>
        <taxon>Propionibacteriales</taxon>
        <taxon>Nocardioidaceae</taxon>
        <taxon>Nocardioides</taxon>
    </lineage>
</organism>
<keyword evidence="2" id="KW-1185">Reference proteome</keyword>
<dbReference type="RefSeq" id="WP_300954991.1">
    <property type="nucleotide sequence ID" value="NZ_JAUHJQ010000017.1"/>
</dbReference>
<proteinExistence type="predicted"/>
<comment type="caution">
    <text evidence="1">The sequence shown here is derived from an EMBL/GenBank/DDBJ whole genome shotgun (WGS) entry which is preliminary data.</text>
</comment>